<feature type="compositionally biased region" description="Basic residues" evidence="5">
    <location>
        <begin position="276"/>
        <end position="285"/>
    </location>
</feature>
<accession>A0A0A9X9K1</accession>
<dbReference type="GO" id="GO:0003887">
    <property type="term" value="F:DNA-directed DNA polymerase activity"/>
    <property type="evidence" value="ECO:0007669"/>
    <property type="project" value="TreeGrafter"/>
</dbReference>
<organism evidence="6">
    <name type="scientific">Lygus hesperus</name>
    <name type="common">Western plant bug</name>
    <dbReference type="NCBI Taxonomy" id="30085"/>
    <lineage>
        <taxon>Eukaryota</taxon>
        <taxon>Metazoa</taxon>
        <taxon>Ecdysozoa</taxon>
        <taxon>Arthropoda</taxon>
        <taxon>Hexapoda</taxon>
        <taxon>Insecta</taxon>
        <taxon>Pterygota</taxon>
        <taxon>Neoptera</taxon>
        <taxon>Paraneoptera</taxon>
        <taxon>Hemiptera</taxon>
        <taxon>Heteroptera</taxon>
        <taxon>Panheteroptera</taxon>
        <taxon>Cimicomorpha</taxon>
        <taxon>Miridae</taxon>
        <taxon>Mirini</taxon>
        <taxon>Lygus</taxon>
    </lineage>
</organism>
<reference evidence="6" key="2">
    <citation type="submission" date="2014-07" db="EMBL/GenBank/DDBJ databases">
        <authorList>
            <person name="Hull J."/>
        </authorList>
    </citation>
    <scope>NUCLEOTIDE SEQUENCE</scope>
</reference>
<dbReference type="EMBL" id="GBHO01028116">
    <property type="protein sequence ID" value="JAG15488.1"/>
    <property type="molecule type" value="Transcribed_RNA"/>
</dbReference>
<feature type="compositionally biased region" description="Polar residues" evidence="5">
    <location>
        <begin position="261"/>
        <end position="274"/>
    </location>
</feature>
<feature type="compositionally biased region" description="Basic and acidic residues" evidence="5">
    <location>
        <begin position="181"/>
        <end position="200"/>
    </location>
</feature>
<dbReference type="InterPro" id="IPR041913">
    <property type="entry name" value="POLD3_sf"/>
</dbReference>
<sequence>MNGQLEAHLQNIEDFIQIDDKIVTYKWISKVLKVHTNTAKQLLFAYSKKPEVSDKLLVTYIVAGEQQDGKGLNFQLVREKDLEETKKAFLKITSTHVYSIQRGTAVSGADIYNADSSYKLTPEDHKFCSIQNEGKIDRREMKVVIPPTTQENNSVSSKTVPKKATEPVSRDTKLSTQKGAEPLKTKDVPPNKEETEEKPQPPKKTSPKKNDKKTAPAKSGNIGALFMKQAAKKKDDSSIKAEVKKVNEDKDVKDAEKLSDKTTVSEVKTPTANKSVGKKKRKKPKDSKDSAAKRRKRIQVASDSESSDQESDGNERFPSPEPEPEAPKVVESEEEEEIIPSTPLEKGRKRVRKLVDRTYEDEEGYIITKKEYVVESCSDNESTEPPVKKNDVETTNEETKTNGAHEDEESTKKEETVPSKTQKTKQEPPKKGPSKPGRPATKAKANGSKSPKKQASITNFFQKK</sequence>
<dbReference type="Pfam" id="PF09507">
    <property type="entry name" value="CDC27"/>
    <property type="match status" value="1"/>
</dbReference>
<feature type="compositionally biased region" description="Basic and acidic residues" evidence="5">
    <location>
        <begin position="232"/>
        <end position="260"/>
    </location>
</feature>
<evidence type="ECO:0000256" key="2">
    <source>
        <dbReference type="ARBA" id="ARBA00017589"/>
    </source>
</evidence>
<dbReference type="AlphaFoldDB" id="A0A0A9X9K1"/>
<dbReference type="GO" id="GO:0006271">
    <property type="term" value="P:DNA strand elongation involved in DNA replication"/>
    <property type="evidence" value="ECO:0007669"/>
    <property type="project" value="TreeGrafter"/>
</dbReference>
<feature type="compositionally biased region" description="Basic and acidic residues" evidence="5">
    <location>
        <begin position="163"/>
        <end position="173"/>
    </location>
</feature>
<protein>
    <recommendedName>
        <fullName evidence="2">DNA polymerase delta subunit 3</fullName>
    </recommendedName>
</protein>
<feature type="region of interest" description="Disordered" evidence="5">
    <location>
        <begin position="366"/>
        <end position="464"/>
    </location>
</feature>
<evidence type="ECO:0000313" key="6">
    <source>
        <dbReference type="EMBL" id="JAG15488.1"/>
    </source>
</evidence>
<dbReference type="GO" id="GO:0043625">
    <property type="term" value="C:delta DNA polymerase complex"/>
    <property type="evidence" value="ECO:0007669"/>
    <property type="project" value="InterPro"/>
</dbReference>
<dbReference type="PANTHER" id="PTHR17598:SF13">
    <property type="entry name" value="DNA POLYMERASE DELTA SUBUNIT 3"/>
    <property type="match status" value="1"/>
</dbReference>
<evidence type="ECO:0000256" key="5">
    <source>
        <dbReference type="SAM" id="MobiDB-lite"/>
    </source>
</evidence>
<dbReference type="PANTHER" id="PTHR17598">
    <property type="entry name" value="DNA POLYMERASE DELTA SUBUNIT 3"/>
    <property type="match status" value="1"/>
</dbReference>
<dbReference type="FunFam" id="3.90.1030.20:FF:000002">
    <property type="entry name" value="DNA polymerase delta subunit"/>
    <property type="match status" value="1"/>
</dbReference>
<name>A0A0A9X9K1_LYGHE</name>
<evidence type="ECO:0000256" key="1">
    <source>
        <dbReference type="ARBA" id="ARBA00004123"/>
    </source>
</evidence>
<dbReference type="GO" id="GO:0006297">
    <property type="term" value="P:nucleotide-excision repair, DNA gap filling"/>
    <property type="evidence" value="ECO:0007669"/>
    <property type="project" value="TreeGrafter"/>
</dbReference>
<evidence type="ECO:0000256" key="3">
    <source>
        <dbReference type="ARBA" id="ARBA00022705"/>
    </source>
</evidence>
<dbReference type="GO" id="GO:1904161">
    <property type="term" value="P:DNA synthesis involved in UV-damage excision repair"/>
    <property type="evidence" value="ECO:0007669"/>
    <property type="project" value="TreeGrafter"/>
</dbReference>
<keyword evidence="3" id="KW-0235">DNA replication</keyword>
<dbReference type="InterPro" id="IPR019038">
    <property type="entry name" value="POLD3"/>
</dbReference>
<proteinExistence type="predicted"/>
<feature type="compositionally biased region" description="Polar residues" evidence="5">
    <location>
        <begin position="447"/>
        <end position="464"/>
    </location>
</feature>
<feature type="compositionally biased region" description="Basic and acidic residues" evidence="5">
    <location>
        <begin position="386"/>
        <end position="417"/>
    </location>
</feature>
<feature type="compositionally biased region" description="Polar residues" evidence="5">
    <location>
        <begin position="147"/>
        <end position="159"/>
    </location>
</feature>
<keyword evidence="4" id="KW-0539">Nucleus</keyword>
<gene>
    <name evidence="6" type="primary">POLD3</name>
    <name evidence="6" type="ORF">CM83_50788</name>
</gene>
<feature type="region of interest" description="Disordered" evidence="5">
    <location>
        <begin position="138"/>
        <end position="352"/>
    </location>
</feature>
<evidence type="ECO:0000256" key="4">
    <source>
        <dbReference type="ARBA" id="ARBA00023242"/>
    </source>
</evidence>
<reference evidence="6" key="1">
    <citation type="journal article" date="2014" name="PLoS ONE">
        <title>Transcriptome-Based Identification of ABC Transporters in the Western Tarnished Plant Bug Lygus hesperus.</title>
        <authorList>
            <person name="Hull J.J."/>
            <person name="Chaney K."/>
            <person name="Geib S.M."/>
            <person name="Fabrick J.A."/>
            <person name="Brent C.S."/>
            <person name="Walsh D."/>
            <person name="Lavine L.C."/>
        </authorList>
    </citation>
    <scope>NUCLEOTIDE SEQUENCE</scope>
</reference>
<dbReference type="Gene3D" id="3.90.1030.20">
    <property type="entry name" value="DNA polymerase delta, p66 (Cdc27) subunit, wHTH domain"/>
    <property type="match status" value="1"/>
</dbReference>
<comment type="subcellular location">
    <subcellularLocation>
        <location evidence="1">Nucleus</location>
    </subcellularLocation>
</comment>